<organism evidence="1 2">
    <name type="scientific">Senna tora</name>
    <dbReference type="NCBI Taxonomy" id="362788"/>
    <lineage>
        <taxon>Eukaryota</taxon>
        <taxon>Viridiplantae</taxon>
        <taxon>Streptophyta</taxon>
        <taxon>Embryophyta</taxon>
        <taxon>Tracheophyta</taxon>
        <taxon>Spermatophyta</taxon>
        <taxon>Magnoliopsida</taxon>
        <taxon>eudicotyledons</taxon>
        <taxon>Gunneridae</taxon>
        <taxon>Pentapetalae</taxon>
        <taxon>rosids</taxon>
        <taxon>fabids</taxon>
        <taxon>Fabales</taxon>
        <taxon>Fabaceae</taxon>
        <taxon>Caesalpinioideae</taxon>
        <taxon>Cassia clade</taxon>
        <taxon>Senna</taxon>
    </lineage>
</organism>
<comment type="caution">
    <text evidence="1">The sequence shown here is derived from an EMBL/GenBank/DDBJ whole genome shotgun (WGS) entry which is preliminary data.</text>
</comment>
<dbReference type="AlphaFoldDB" id="A0A834TNP4"/>
<keyword evidence="2" id="KW-1185">Reference proteome</keyword>
<gene>
    <name evidence="1" type="ORF">G2W53_017092</name>
</gene>
<evidence type="ECO:0000313" key="1">
    <source>
        <dbReference type="EMBL" id="KAF7825928.1"/>
    </source>
</evidence>
<evidence type="ECO:0000313" key="2">
    <source>
        <dbReference type="Proteomes" id="UP000634136"/>
    </source>
</evidence>
<protein>
    <submittedName>
        <fullName evidence="1">TMV resistance protein N</fullName>
    </submittedName>
</protein>
<name>A0A834TNP4_9FABA</name>
<proteinExistence type="predicted"/>
<sequence>MCGMWIEFSANSRCGKNLDSLYVANCKQLETFQSSTSSSLISASSVETWAITDCCSQVHIISASQNSSLRCLLIQMGRKDQVTSTLTNSILQTLKTSSLDDCCLPGDNHPDWLSFSGEGPSAIFEVPQVSGYNLKRMTLCVVYLSSGGNITCEHLNNVLVINHTKTTIQLYKRDSIEDEDRELFRILNLETVLEISHTPHDFSLDIGIGENHTRYSEFFQHLELAENLTHMSCKDFEALEVHQEYVTAQKD</sequence>
<dbReference type="Proteomes" id="UP000634136">
    <property type="component" value="Unassembled WGS sequence"/>
</dbReference>
<dbReference type="EMBL" id="JAAIUW010000006">
    <property type="protein sequence ID" value="KAF7825928.1"/>
    <property type="molecule type" value="Genomic_DNA"/>
</dbReference>
<dbReference type="OrthoDB" id="1429998at2759"/>
<accession>A0A834TNP4</accession>
<reference evidence="1" key="1">
    <citation type="submission" date="2020-09" db="EMBL/GenBank/DDBJ databases">
        <title>Genome-Enabled Discovery of Anthraquinone Biosynthesis in Senna tora.</title>
        <authorList>
            <person name="Kang S.-H."/>
            <person name="Pandey R.P."/>
            <person name="Lee C.-M."/>
            <person name="Sim J.-S."/>
            <person name="Jeong J.-T."/>
            <person name="Choi B.-S."/>
            <person name="Jung M."/>
            <person name="Ginzburg D."/>
            <person name="Zhao K."/>
            <person name="Won S.Y."/>
            <person name="Oh T.-J."/>
            <person name="Yu Y."/>
            <person name="Kim N.-H."/>
            <person name="Lee O.R."/>
            <person name="Lee T.-H."/>
            <person name="Bashyal P."/>
            <person name="Kim T.-S."/>
            <person name="Lee W.-H."/>
            <person name="Kawkins C."/>
            <person name="Kim C.-K."/>
            <person name="Kim J.S."/>
            <person name="Ahn B.O."/>
            <person name="Rhee S.Y."/>
            <person name="Sohng J.K."/>
        </authorList>
    </citation>
    <scope>NUCLEOTIDE SEQUENCE</scope>
    <source>
        <tissue evidence="1">Leaf</tissue>
    </source>
</reference>